<dbReference type="PROSITE" id="PS00061">
    <property type="entry name" value="ADH_SHORT"/>
    <property type="match status" value="1"/>
</dbReference>
<keyword evidence="5" id="KW-1185">Reference proteome</keyword>
<dbReference type="SUPFAM" id="SSF51735">
    <property type="entry name" value="NAD(P)-binding Rossmann-fold domains"/>
    <property type="match status" value="1"/>
</dbReference>
<dbReference type="GeneID" id="85306900"/>
<dbReference type="AlphaFoldDB" id="A0AAJ0FAR9"/>
<comment type="similarity">
    <text evidence="1">Belongs to the short-chain dehydrogenases/reductases (SDR) family.</text>
</comment>
<dbReference type="Proteomes" id="UP001244011">
    <property type="component" value="Unassembled WGS sequence"/>
</dbReference>
<keyword evidence="3" id="KW-0560">Oxidoreductase</keyword>
<evidence type="ECO:0000313" key="4">
    <source>
        <dbReference type="EMBL" id="KAK1761681.1"/>
    </source>
</evidence>
<proteinExistence type="inferred from homology"/>
<name>A0AAJ0FAR9_9PEZI</name>
<dbReference type="RefSeq" id="XP_060277894.1">
    <property type="nucleotide sequence ID" value="XM_060423713.1"/>
</dbReference>
<evidence type="ECO:0000313" key="5">
    <source>
        <dbReference type="Proteomes" id="UP001244011"/>
    </source>
</evidence>
<reference evidence="4" key="1">
    <citation type="submission" date="2023-06" db="EMBL/GenBank/DDBJ databases">
        <title>Genome-scale phylogeny and comparative genomics of the fungal order Sordariales.</title>
        <authorList>
            <consortium name="Lawrence Berkeley National Laboratory"/>
            <person name="Hensen N."/>
            <person name="Bonometti L."/>
            <person name="Westerberg I."/>
            <person name="Brannstrom I.O."/>
            <person name="Guillou S."/>
            <person name="Cros-Aarteil S."/>
            <person name="Calhoun S."/>
            <person name="Haridas S."/>
            <person name="Kuo A."/>
            <person name="Mondo S."/>
            <person name="Pangilinan J."/>
            <person name="Riley R."/>
            <person name="Labutti K."/>
            <person name="Andreopoulos B."/>
            <person name="Lipzen A."/>
            <person name="Chen C."/>
            <person name="Yanf M."/>
            <person name="Daum C."/>
            <person name="Ng V."/>
            <person name="Clum A."/>
            <person name="Steindorff A."/>
            <person name="Ohm R."/>
            <person name="Martin F."/>
            <person name="Silar P."/>
            <person name="Natvig D."/>
            <person name="Lalanne C."/>
            <person name="Gautier V."/>
            <person name="Ament-Velasquez S.L."/>
            <person name="Kruys A."/>
            <person name="Hutchinson M.I."/>
            <person name="Powell A.J."/>
            <person name="Barry K."/>
            <person name="Miller A.N."/>
            <person name="Grigoriev I.V."/>
            <person name="Debuchy R."/>
            <person name="Gladieux P."/>
            <person name="Thoren M.H."/>
            <person name="Johannesson H."/>
        </authorList>
    </citation>
    <scope>NUCLEOTIDE SEQUENCE</scope>
    <source>
        <strain evidence="4">8032-3</strain>
    </source>
</reference>
<dbReference type="Gene3D" id="3.40.50.720">
    <property type="entry name" value="NAD(P)-binding Rossmann-like Domain"/>
    <property type="match status" value="1"/>
</dbReference>
<evidence type="ECO:0000256" key="1">
    <source>
        <dbReference type="ARBA" id="ARBA00006484"/>
    </source>
</evidence>
<evidence type="ECO:0000256" key="2">
    <source>
        <dbReference type="ARBA" id="ARBA00022857"/>
    </source>
</evidence>
<dbReference type="GO" id="GO:0016491">
    <property type="term" value="F:oxidoreductase activity"/>
    <property type="evidence" value="ECO:0007669"/>
    <property type="project" value="UniProtKB-KW"/>
</dbReference>
<gene>
    <name evidence="4" type="ORF">QBC33DRAFT_337389</name>
</gene>
<dbReference type="Pfam" id="PF00106">
    <property type="entry name" value="adh_short"/>
    <property type="match status" value="1"/>
</dbReference>
<dbReference type="PANTHER" id="PTHR43180">
    <property type="entry name" value="3-OXOACYL-(ACYL-CARRIER-PROTEIN) REDUCTASE (AFU_ORTHOLOGUE AFUA_6G11210)"/>
    <property type="match status" value="1"/>
</dbReference>
<organism evidence="4 5">
    <name type="scientific">Phialemonium atrogriseum</name>
    <dbReference type="NCBI Taxonomy" id="1093897"/>
    <lineage>
        <taxon>Eukaryota</taxon>
        <taxon>Fungi</taxon>
        <taxon>Dikarya</taxon>
        <taxon>Ascomycota</taxon>
        <taxon>Pezizomycotina</taxon>
        <taxon>Sordariomycetes</taxon>
        <taxon>Sordariomycetidae</taxon>
        <taxon>Cephalothecales</taxon>
        <taxon>Cephalothecaceae</taxon>
        <taxon>Phialemonium</taxon>
    </lineage>
</organism>
<dbReference type="EMBL" id="MU839056">
    <property type="protein sequence ID" value="KAK1761681.1"/>
    <property type="molecule type" value="Genomic_DNA"/>
</dbReference>
<dbReference type="PANTHER" id="PTHR43180:SF33">
    <property type="entry name" value="15-HYDROXYPROSTAGLANDIN DEHYDROGENASE [NAD(+)]-LIKE"/>
    <property type="match status" value="1"/>
</dbReference>
<dbReference type="InterPro" id="IPR002347">
    <property type="entry name" value="SDR_fam"/>
</dbReference>
<comment type="caution">
    <text evidence="4">The sequence shown here is derived from an EMBL/GenBank/DDBJ whole genome shotgun (WGS) entry which is preliminary data.</text>
</comment>
<evidence type="ECO:0000256" key="3">
    <source>
        <dbReference type="ARBA" id="ARBA00023002"/>
    </source>
</evidence>
<dbReference type="PRINTS" id="PR00081">
    <property type="entry name" value="GDHRDH"/>
</dbReference>
<keyword evidence="2" id="KW-0521">NADP</keyword>
<protein>
    <submittedName>
        <fullName evidence="4">Uncharacterized protein</fullName>
    </submittedName>
</protein>
<dbReference type="InterPro" id="IPR020904">
    <property type="entry name" value="Sc_DH/Rdtase_CS"/>
</dbReference>
<dbReference type="InterPro" id="IPR036291">
    <property type="entry name" value="NAD(P)-bd_dom_sf"/>
</dbReference>
<sequence>MSTLDSITKQELATLKGRTIIVTGGASGIGRATVLIAHAAGANVAIADVNKAAGEALAAELQDRAIFVETDVSNWDSVLSLFQTTYDTFKSVDVVYGNAGTSVGDNLLEDEIDKETGKLRAPKLNNVQVNLFGAIYTTKAAIHFFAKHPEKKCQLVLTGSAASIIDNPPLFLYCAGKAGVLGLMRGMRTKMPERNVTINMIAPWMTVTAMLPQWIQDLWGDLPANNPDGVARALLIPAVRPEVNGRTLWVAGNNAIEIEQAIHRVQPQWMGSDLSTAVDEGQRRMGIIGSYD</sequence>
<accession>A0AAJ0FAR9</accession>